<dbReference type="EMBL" id="JAGRQH010000003">
    <property type="protein sequence ID" value="MBR0559496.1"/>
    <property type="molecule type" value="Genomic_DNA"/>
</dbReference>
<reference evidence="1 2" key="1">
    <citation type="submission" date="2021-04" db="EMBL/GenBank/DDBJ databases">
        <title>The complete genome sequence of Neokomagataea sp. TBRC 2177.</title>
        <authorList>
            <person name="Charoenyingcharoen P."/>
            <person name="Yukphan P."/>
        </authorList>
    </citation>
    <scope>NUCLEOTIDE SEQUENCE [LARGE SCALE GENOMIC DNA]</scope>
    <source>
        <strain evidence="1 2">TBRC 2177</strain>
    </source>
</reference>
<protein>
    <submittedName>
        <fullName evidence="1">Uncharacterized protein</fullName>
    </submittedName>
</protein>
<evidence type="ECO:0000313" key="1">
    <source>
        <dbReference type="EMBL" id="MBR0559496.1"/>
    </source>
</evidence>
<name>A0ABS5E6H6_9PROT</name>
<proteinExistence type="predicted"/>
<dbReference type="RefSeq" id="WP_211681065.1">
    <property type="nucleotide sequence ID" value="NZ_JAGRQH010000003.1"/>
</dbReference>
<accession>A0ABS5E6H6</accession>
<sequence>MMFDQKALPKGAVENADGSVLLTLSKAVTLAGRNENGPNQVEVRELTFNDLTAGDLIDSGSRKTGSERTLYLVGASTGHTGPAGERILRALSVRDYVKATKIVDLFTNDGPETGEDA</sequence>
<keyword evidence="2" id="KW-1185">Reference proteome</keyword>
<dbReference type="Proteomes" id="UP000677812">
    <property type="component" value="Unassembled WGS sequence"/>
</dbReference>
<comment type="caution">
    <text evidence="1">The sequence shown here is derived from an EMBL/GenBank/DDBJ whole genome shotgun (WGS) entry which is preliminary data.</text>
</comment>
<gene>
    <name evidence="1" type="ORF">KB213_05430</name>
</gene>
<evidence type="ECO:0000313" key="2">
    <source>
        <dbReference type="Proteomes" id="UP000677812"/>
    </source>
</evidence>
<organism evidence="1 2">
    <name type="scientific">Neokomagataea anthophila</name>
    <dbReference type="NCBI Taxonomy" id="2826925"/>
    <lineage>
        <taxon>Bacteria</taxon>
        <taxon>Pseudomonadati</taxon>
        <taxon>Pseudomonadota</taxon>
        <taxon>Alphaproteobacteria</taxon>
        <taxon>Acetobacterales</taxon>
        <taxon>Acetobacteraceae</taxon>
        <taxon>Neokomagataea</taxon>
    </lineage>
</organism>